<dbReference type="Pfam" id="PF24422">
    <property type="entry name" value="DUF7552"/>
    <property type="match status" value="1"/>
</dbReference>
<reference evidence="2 3" key="1">
    <citation type="journal article" date="2019" name="Int. J. Syst. Evol. Microbiol.">
        <title>The Global Catalogue of Microorganisms (GCM) 10K type strain sequencing project: providing services to taxonomists for standard genome sequencing and annotation.</title>
        <authorList>
            <consortium name="The Broad Institute Genomics Platform"/>
            <consortium name="The Broad Institute Genome Sequencing Center for Infectious Disease"/>
            <person name="Wu L."/>
            <person name="Ma J."/>
        </authorList>
    </citation>
    <scope>NUCLEOTIDE SEQUENCE [LARGE SCALE GENOMIC DNA]</scope>
    <source>
        <strain evidence="2 3">CGMCC 1.10390</strain>
    </source>
</reference>
<comment type="caution">
    <text evidence="2">The sequence shown here is derived from an EMBL/GenBank/DDBJ whole genome shotgun (WGS) entry which is preliminary data.</text>
</comment>
<protein>
    <recommendedName>
        <fullName evidence="1">DUF7552 domain-containing protein</fullName>
    </recommendedName>
</protein>
<sequence>MTGQADADDTASDHAGTGDGAACDVGLVETLRHERENVARLTAEDGAFAVACRETGTSPEPIDGATFGTFEHAERARDAARRYRAVLRSLDPGLERYELAVCTADATDGTLTQVRQRTDRRRANGVPESRQTVTLTGEGGDEWLRVENGPVVHLAGPDALLDDELVTRQLESGLGTR</sequence>
<evidence type="ECO:0000259" key="1">
    <source>
        <dbReference type="Pfam" id="PF24422"/>
    </source>
</evidence>
<dbReference type="AlphaFoldDB" id="A0ABD6DDK0"/>
<dbReference type="RefSeq" id="WP_256399680.1">
    <property type="nucleotide sequence ID" value="NZ_JANHJR010000002.1"/>
</dbReference>
<dbReference type="Proteomes" id="UP001597034">
    <property type="component" value="Unassembled WGS sequence"/>
</dbReference>
<accession>A0ABD6DDK0</accession>
<dbReference type="EMBL" id="JBHUDO010000001">
    <property type="protein sequence ID" value="MFD1644409.1"/>
    <property type="molecule type" value="Genomic_DNA"/>
</dbReference>
<keyword evidence="3" id="KW-1185">Reference proteome</keyword>
<feature type="domain" description="DUF7552" evidence="1">
    <location>
        <begin position="30"/>
        <end position="104"/>
    </location>
</feature>
<name>A0ABD6DDK0_9EURY</name>
<gene>
    <name evidence="2" type="ORF">ACFSBL_01820</name>
</gene>
<proteinExistence type="predicted"/>
<dbReference type="InterPro" id="IPR055974">
    <property type="entry name" value="DUF7552"/>
</dbReference>
<organism evidence="2 3">
    <name type="scientific">Haloarchaeobius litoreus</name>
    <dbReference type="NCBI Taxonomy" id="755306"/>
    <lineage>
        <taxon>Archaea</taxon>
        <taxon>Methanobacteriati</taxon>
        <taxon>Methanobacteriota</taxon>
        <taxon>Stenosarchaea group</taxon>
        <taxon>Halobacteria</taxon>
        <taxon>Halobacteriales</taxon>
        <taxon>Halorubellaceae</taxon>
        <taxon>Haloarchaeobius</taxon>
    </lineage>
</organism>
<evidence type="ECO:0000313" key="2">
    <source>
        <dbReference type="EMBL" id="MFD1644409.1"/>
    </source>
</evidence>
<evidence type="ECO:0000313" key="3">
    <source>
        <dbReference type="Proteomes" id="UP001597034"/>
    </source>
</evidence>